<dbReference type="InterPro" id="IPR001810">
    <property type="entry name" value="F-box_dom"/>
</dbReference>
<name>A0A1I7UTK8_9PELO</name>
<dbReference type="PROSITE" id="PS50181">
    <property type="entry name" value="FBOX"/>
    <property type="match status" value="1"/>
</dbReference>
<feature type="domain" description="F-box" evidence="1">
    <location>
        <begin position="1"/>
        <end position="38"/>
    </location>
</feature>
<dbReference type="PANTHER" id="PTHR21503:SF8">
    <property type="entry name" value="F-BOX ASSOCIATED DOMAIN-CONTAINING PROTEIN-RELATED"/>
    <property type="match status" value="1"/>
</dbReference>
<dbReference type="Proteomes" id="UP000095282">
    <property type="component" value="Unplaced"/>
</dbReference>
<accession>A0A1I7UTK8</accession>
<evidence type="ECO:0000313" key="2">
    <source>
        <dbReference type="Proteomes" id="UP000095282"/>
    </source>
</evidence>
<sequence length="313" mass="36149">MDLLLLPFVVLIEVFKHVDFREKFLISLLSKRARSMLKLTSVKPHFSISHTNDLYIHAGKYIFGSRVIVTEVSEYFIEGETMKMSLSSEGVTLREESPEKQLLLINYLLDTFKNPSISVQIFDSTLPATVLDFMKIINQKKLWIKSFTYINTTRSSEFLARILDECTKVTDLIWIYSFVPDADVYTPPSPFKAKELRVGFTANWLNLESFMSCPNIFLEAGTNLTRTPQSWNTFFRKWIDSDATLEHLSCDFIQISQFPMMVDGLSNAGIQQRGTNEWIEGKRRDGLEFVIGRTGKYLHVMTKQAHLEHLQSF</sequence>
<dbReference type="Pfam" id="PF00646">
    <property type="entry name" value="F-box"/>
    <property type="match status" value="1"/>
</dbReference>
<evidence type="ECO:0000259" key="1">
    <source>
        <dbReference type="PROSITE" id="PS50181"/>
    </source>
</evidence>
<reference evidence="3" key="1">
    <citation type="submission" date="2016-11" db="UniProtKB">
        <authorList>
            <consortium name="WormBaseParasite"/>
        </authorList>
    </citation>
    <scope>IDENTIFICATION</scope>
</reference>
<protein>
    <submittedName>
        <fullName evidence="3">F-box domain-containing protein</fullName>
    </submittedName>
</protein>
<keyword evidence="2" id="KW-1185">Reference proteome</keyword>
<organism evidence="2 3">
    <name type="scientific">Caenorhabditis tropicalis</name>
    <dbReference type="NCBI Taxonomy" id="1561998"/>
    <lineage>
        <taxon>Eukaryota</taxon>
        <taxon>Metazoa</taxon>
        <taxon>Ecdysozoa</taxon>
        <taxon>Nematoda</taxon>
        <taxon>Chromadorea</taxon>
        <taxon>Rhabditida</taxon>
        <taxon>Rhabditina</taxon>
        <taxon>Rhabditomorpha</taxon>
        <taxon>Rhabditoidea</taxon>
        <taxon>Rhabditidae</taxon>
        <taxon>Peloderinae</taxon>
        <taxon>Caenorhabditis</taxon>
    </lineage>
</organism>
<proteinExistence type="predicted"/>
<dbReference type="AlphaFoldDB" id="A0A1I7UTK8"/>
<evidence type="ECO:0000313" key="3">
    <source>
        <dbReference type="WBParaSite" id="Csp11.Scaffold630.g19217.t1"/>
    </source>
</evidence>
<dbReference type="WBParaSite" id="Csp11.Scaffold630.g19217.t1">
    <property type="protein sequence ID" value="Csp11.Scaffold630.g19217.t1"/>
    <property type="gene ID" value="Csp11.Scaffold630.g19217"/>
</dbReference>
<dbReference type="PANTHER" id="PTHR21503">
    <property type="entry name" value="F-BOX-CONTAINING HYPOTHETICAL PROTEIN C.ELEGANS"/>
    <property type="match status" value="1"/>
</dbReference>